<evidence type="ECO:0000256" key="2">
    <source>
        <dbReference type="ARBA" id="ARBA00012759"/>
    </source>
</evidence>
<dbReference type="GO" id="GO:0016579">
    <property type="term" value="P:protein deubiquitination"/>
    <property type="evidence" value="ECO:0007669"/>
    <property type="project" value="InterPro"/>
</dbReference>
<dbReference type="InterPro" id="IPR001394">
    <property type="entry name" value="Peptidase_C19_UCH"/>
</dbReference>
<gene>
    <name evidence="4" type="ORF">TMSB3V08_LOCUS4123</name>
</gene>
<protein>
    <recommendedName>
        <fullName evidence="2">ubiquitinyl hydrolase 1</fullName>
        <ecNumber evidence="2">3.4.19.12</ecNumber>
    </recommendedName>
</protein>
<organism evidence="4">
    <name type="scientific">Timema monikensis</name>
    <dbReference type="NCBI Taxonomy" id="170555"/>
    <lineage>
        <taxon>Eukaryota</taxon>
        <taxon>Metazoa</taxon>
        <taxon>Ecdysozoa</taxon>
        <taxon>Arthropoda</taxon>
        <taxon>Hexapoda</taxon>
        <taxon>Insecta</taxon>
        <taxon>Pterygota</taxon>
        <taxon>Neoptera</taxon>
        <taxon>Polyneoptera</taxon>
        <taxon>Phasmatodea</taxon>
        <taxon>Timematodea</taxon>
        <taxon>Timematoidea</taxon>
        <taxon>Timematidae</taxon>
        <taxon>Timema</taxon>
    </lineage>
</organism>
<reference evidence="4" key="1">
    <citation type="submission" date="2020-11" db="EMBL/GenBank/DDBJ databases">
        <authorList>
            <person name="Tran Van P."/>
        </authorList>
    </citation>
    <scope>NUCLEOTIDE SEQUENCE</scope>
</reference>
<sequence length="280" mass="32200">MLPISFDGLFNDLSVLSSCLSDSTLTEWAKQKMLMEQRWLTMFQDLKTVHNLKMFVEFVLSLRGTNASVERAFSLINNFWGAEKFSMSIARVKALLAKSGASPIKDPSISENPEDAAWNKFRSINESLILTLFFGQQKSTVRCCKCNEKSVTYEPFSNLSLPLPTNSNRCTLHDCVRLYLREETLTGWNCPSCKEARDAHKKFDIVRFPPILIVHFKRFHHDGWSRKKQNFVDFPLTSLDMGSFTAYSDQRYSQYNLYGVSNHYGTMEGGHYTAYCRNNV</sequence>
<dbReference type="InterPro" id="IPR018200">
    <property type="entry name" value="USP_CS"/>
</dbReference>
<dbReference type="PROSITE" id="PS00973">
    <property type="entry name" value="USP_2"/>
    <property type="match status" value="1"/>
</dbReference>
<dbReference type="AlphaFoldDB" id="A0A7R9E4I7"/>
<dbReference type="CDD" id="cd02674">
    <property type="entry name" value="Peptidase_C19R"/>
    <property type="match status" value="1"/>
</dbReference>
<evidence type="ECO:0000256" key="1">
    <source>
        <dbReference type="ARBA" id="ARBA00000707"/>
    </source>
</evidence>
<dbReference type="Gene3D" id="3.90.70.10">
    <property type="entry name" value="Cysteine proteinases"/>
    <property type="match status" value="1"/>
</dbReference>
<dbReference type="GO" id="GO:0004843">
    <property type="term" value="F:cysteine-type deubiquitinase activity"/>
    <property type="evidence" value="ECO:0007669"/>
    <property type="project" value="UniProtKB-EC"/>
</dbReference>
<dbReference type="PANTHER" id="PTHR21646:SF46">
    <property type="entry name" value="UBIQUITIN CARBOXYL-TERMINAL HYDROLASE"/>
    <property type="match status" value="1"/>
</dbReference>
<dbReference type="InterPro" id="IPR038765">
    <property type="entry name" value="Papain-like_cys_pep_sf"/>
</dbReference>
<dbReference type="PROSITE" id="PS50235">
    <property type="entry name" value="USP_3"/>
    <property type="match status" value="1"/>
</dbReference>
<evidence type="ECO:0000259" key="3">
    <source>
        <dbReference type="PROSITE" id="PS50235"/>
    </source>
</evidence>
<feature type="domain" description="USP" evidence="3">
    <location>
        <begin position="1"/>
        <end position="280"/>
    </location>
</feature>
<dbReference type="InterPro" id="IPR050185">
    <property type="entry name" value="Ub_carboxyl-term_hydrolase"/>
</dbReference>
<dbReference type="SUPFAM" id="SSF54001">
    <property type="entry name" value="Cysteine proteinases"/>
    <property type="match status" value="1"/>
</dbReference>
<dbReference type="InterPro" id="IPR028889">
    <property type="entry name" value="USP"/>
</dbReference>
<dbReference type="PANTHER" id="PTHR21646">
    <property type="entry name" value="UBIQUITIN CARBOXYL-TERMINAL HYDROLASE"/>
    <property type="match status" value="1"/>
</dbReference>
<name>A0A7R9E4I7_9NEOP</name>
<dbReference type="EMBL" id="OB793421">
    <property type="protein sequence ID" value="CAD7427271.1"/>
    <property type="molecule type" value="Genomic_DNA"/>
</dbReference>
<accession>A0A7R9E4I7</accession>
<dbReference type="Pfam" id="PF00443">
    <property type="entry name" value="UCH"/>
    <property type="match status" value="1"/>
</dbReference>
<dbReference type="EC" id="3.4.19.12" evidence="2"/>
<evidence type="ECO:0000313" key="4">
    <source>
        <dbReference type="EMBL" id="CAD7427271.1"/>
    </source>
</evidence>
<comment type="catalytic activity">
    <reaction evidence="1">
        <text>Thiol-dependent hydrolysis of ester, thioester, amide, peptide and isopeptide bonds formed by the C-terminal Gly of ubiquitin (a 76-residue protein attached to proteins as an intracellular targeting signal).</text>
        <dbReference type="EC" id="3.4.19.12"/>
    </reaction>
</comment>
<proteinExistence type="predicted"/>